<evidence type="ECO:0000256" key="5">
    <source>
        <dbReference type="ARBA" id="ARBA00041214"/>
    </source>
</evidence>
<protein>
    <recommendedName>
        <fullName evidence="4">Large ribosomal subunit protein eL22</fullName>
    </recommendedName>
    <alternativeName>
        <fullName evidence="5">60S ribosomal protein L22</fullName>
    </alternativeName>
</protein>
<dbReference type="GO" id="GO:0003735">
    <property type="term" value="F:structural constituent of ribosome"/>
    <property type="evidence" value="ECO:0007669"/>
    <property type="project" value="InterPro"/>
</dbReference>
<comment type="similarity">
    <text evidence="1">Belongs to the eukaryotic ribosomal protein eL22 family.</text>
</comment>
<evidence type="ECO:0000313" key="7">
    <source>
        <dbReference type="EMBL" id="KAH0573545.1"/>
    </source>
</evidence>
<accession>V6LNH3</accession>
<keyword evidence="2" id="KW-0689">Ribosomal protein</keyword>
<reference evidence="7" key="2">
    <citation type="submission" date="2020-12" db="EMBL/GenBank/DDBJ databases">
        <title>New Spironucleus salmonicida genome in near-complete chromosomes.</title>
        <authorList>
            <person name="Xu F."/>
            <person name="Kurt Z."/>
            <person name="Jimenez-Gonzalez A."/>
            <person name="Astvaldsson A."/>
            <person name="Andersson J.O."/>
            <person name="Svard S.G."/>
        </authorList>
    </citation>
    <scope>NUCLEOTIDE SEQUENCE</scope>
    <source>
        <strain evidence="7">ATCC 50377</strain>
    </source>
</reference>
<dbReference type="EMBL" id="KI546083">
    <property type="protein sequence ID" value="EST46217.1"/>
    <property type="molecule type" value="Genomic_DNA"/>
</dbReference>
<evidence type="ECO:0000256" key="4">
    <source>
        <dbReference type="ARBA" id="ARBA00040613"/>
    </source>
</evidence>
<evidence type="ECO:0000256" key="2">
    <source>
        <dbReference type="ARBA" id="ARBA00022980"/>
    </source>
</evidence>
<keyword evidence="3" id="KW-0687">Ribonucleoprotein</keyword>
<gene>
    <name evidence="6" type="ORF">SS50377_13812</name>
    <name evidence="7" type="ORF">SS50377_23479</name>
</gene>
<dbReference type="Gene3D" id="3.30.1360.210">
    <property type="match status" value="1"/>
</dbReference>
<dbReference type="Proteomes" id="UP000018208">
    <property type="component" value="Unassembled WGS sequence"/>
</dbReference>
<dbReference type="PANTHER" id="PTHR10064:SF0">
    <property type="entry name" value="FI24544P1-RELATED"/>
    <property type="match status" value="1"/>
</dbReference>
<evidence type="ECO:0000313" key="8">
    <source>
        <dbReference type="Proteomes" id="UP000018208"/>
    </source>
</evidence>
<dbReference type="OrthoDB" id="10259820at2759"/>
<dbReference type="GO" id="GO:0002181">
    <property type="term" value="P:cytoplasmic translation"/>
    <property type="evidence" value="ECO:0007669"/>
    <property type="project" value="TreeGrafter"/>
</dbReference>
<reference evidence="6 7" key="1">
    <citation type="journal article" date="2014" name="PLoS Genet.">
        <title>The Genome of Spironucleus salmonicida Highlights a Fish Pathogen Adapted to Fluctuating Environments.</title>
        <authorList>
            <person name="Xu F."/>
            <person name="Jerlstrom-Hultqvist J."/>
            <person name="Einarsson E."/>
            <person name="Astvaldsson A."/>
            <person name="Svard S.G."/>
            <person name="Andersson J.O."/>
        </authorList>
    </citation>
    <scope>NUCLEOTIDE SEQUENCE</scope>
    <source>
        <strain evidence="7">ATCC 50377</strain>
    </source>
</reference>
<dbReference type="GO" id="GO:1990904">
    <property type="term" value="C:ribonucleoprotein complex"/>
    <property type="evidence" value="ECO:0007669"/>
    <property type="project" value="UniProtKB-KW"/>
</dbReference>
<dbReference type="InterPro" id="IPR002671">
    <property type="entry name" value="Ribosomal_eL22"/>
</dbReference>
<dbReference type="GO" id="GO:0005840">
    <property type="term" value="C:ribosome"/>
    <property type="evidence" value="ECO:0007669"/>
    <property type="project" value="UniProtKB-KW"/>
</dbReference>
<evidence type="ECO:0000256" key="3">
    <source>
        <dbReference type="ARBA" id="ARBA00023274"/>
    </source>
</evidence>
<dbReference type="PANTHER" id="PTHR10064">
    <property type="entry name" value="60S RIBOSOMAL PROTEIN L22"/>
    <property type="match status" value="1"/>
</dbReference>
<dbReference type="GO" id="GO:0003723">
    <property type="term" value="F:RNA binding"/>
    <property type="evidence" value="ECO:0007669"/>
    <property type="project" value="TreeGrafter"/>
</dbReference>
<proteinExistence type="inferred from homology"/>
<dbReference type="AlphaFoldDB" id="V6LNH3"/>
<evidence type="ECO:0000256" key="1">
    <source>
        <dbReference type="ARBA" id="ARBA00007817"/>
    </source>
</evidence>
<keyword evidence="8" id="KW-1185">Reference proteome</keyword>
<dbReference type="Pfam" id="PF01776">
    <property type="entry name" value="Ribosomal_L22e"/>
    <property type="match status" value="1"/>
</dbReference>
<name>V6LNH3_9EUKA</name>
<sequence>MNTYFIDFTEAVETAQIDVNHFVDFLKTQMRVNRHKAVLAKCCTIVVEGNKVTITPKEDFDFTKRYAKYLARKYINTTNEGTYRNIFRILENGKLGYKLVNCAIEEDEEAQE</sequence>
<organism evidence="6">
    <name type="scientific">Spironucleus salmonicida</name>
    <dbReference type="NCBI Taxonomy" id="348837"/>
    <lineage>
        <taxon>Eukaryota</taxon>
        <taxon>Metamonada</taxon>
        <taxon>Diplomonadida</taxon>
        <taxon>Hexamitidae</taxon>
        <taxon>Hexamitinae</taxon>
        <taxon>Spironucleus</taxon>
    </lineage>
</organism>
<dbReference type="EMBL" id="AUWU02000004">
    <property type="protein sequence ID" value="KAH0573545.1"/>
    <property type="molecule type" value="Genomic_DNA"/>
</dbReference>
<dbReference type="InterPro" id="IPR038526">
    <property type="entry name" value="Ribosomal_eL22_sf"/>
</dbReference>
<evidence type="ECO:0000313" key="6">
    <source>
        <dbReference type="EMBL" id="EST46217.1"/>
    </source>
</evidence>
<dbReference type="VEuPathDB" id="GiardiaDB:SS50377_23479"/>